<dbReference type="Proteomes" id="UP000504629">
    <property type="component" value="Unplaced"/>
</dbReference>
<evidence type="ECO:0000256" key="6">
    <source>
        <dbReference type="ARBA" id="ARBA00022989"/>
    </source>
</evidence>
<evidence type="ECO:0000256" key="5">
    <source>
        <dbReference type="ARBA" id="ARBA00022725"/>
    </source>
</evidence>
<keyword evidence="4 10" id="KW-0812">Transmembrane</keyword>
<dbReference type="PANTHER" id="PTHR21137:SF35">
    <property type="entry name" value="ODORANT RECEPTOR 19A-RELATED"/>
    <property type="match status" value="1"/>
</dbReference>
<dbReference type="OrthoDB" id="7550533at2759"/>
<dbReference type="AlphaFoldDB" id="A0A6J2KJQ3"/>
<comment type="similarity">
    <text evidence="10">Belongs to the insect chemoreceptor superfamily. Heteromeric odorant receptor channel (TC 1.A.69) family.</text>
</comment>
<feature type="transmembrane region" description="Helical" evidence="10">
    <location>
        <begin position="81"/>
        <end position="104"/>
    </location>
</feature>
<evidence type="ECO:0000313" key="11">
    <source>
        <dbReference type="Proteomes" id="UP000504629"/>
    </source>
</evidence>
<dbReference type="KEGG" id="bman:114252039"/>
<keyword evidence="5 10" id="KW-0552">Olfaction</keyword>
<dbReference type="RefSeq" id="XP_028042321.1">
    <property type="nucleotide sequence ID" value="XM_028186520.1"/>
</dbReference>
<evidence type="ECO:0000256" key="10">
    <source>
        <dbReference type="RuleBase" id="RU351113"/>
    </source>
</evidence>
<keyword evidence="11" id="KW-1185">Reference proteome</keyword>
<dbReference type="GeneID" id="114252039"/>
<reference evidence="12 13" key="1">
    <citation type="submission" date="2025-04" db="UniProtKB">
        <authorList>
            <consortium name="RefSeq"/>
        </authorList>
    </citation>
    <scope>IDENTIFICATION</scope>
    <source>
        <tissue evidence="12 13">Silk gland</tissue>
    </source>
</reference>
<feature type="transmembrane region" description="Helical" evidence="10">
    <location>
        <begin position="189"/>
        <end position="218"/>
    </location>
</feature>
<evidence type="ECO:0000313" key="12">
    <source>
        <dbReference type="RefSeq" id="XP_028042320.1"/>
    </source>
</evidence>
<dbReference type="Pfam" id="PF02949">
    <property type="entry name" value="7tm_6"/>
    <property type="match status" value="1"/>
</dbReference>
<evidence type="ECO:0000256" key="9">
    <source>
        <dbReference type="ARBA" id="ARBA00023224"/>
    </source>
</evidence>
<keyword evidence="2" id="KW-1003">Cell membrane</keyword>
<feature type="transmembrane region" description="Helical" evidence="10">
    <location>
        <begin position="272"/>
        <end position="297"/>
    </location>
</feature>
<sequence length="396" mass="44014">MGLWREEARARPCDLRGMVSGVAAVLRPLALDVDPASDRPIPKITYAILAVLLTVYYYIYLCSITWFVFVRCPQTGDLAAASIVFSLGVSSEIGAIKLFIMYVYRAKLRDITGEYLQCEADMAPGRLRARVGRSLRTVRRRAFVYWLVLVVNAFAYDLMPAFLPGRHLSEDVFVIYGFEPMFESPNFEIASTLMGVSVVFICYTAGSISAFLIVIVGYSEATMLALSDEISCVWDDACASECQQPDDFIRARLGKIVAIHTKQIRLIREVEVVFRGALAGGFACVAFGLIAALLGGLENTFLQLPFCVIQISVDCFVGQRLRDANVAFETAVYNCKWEYFDKSNMKTVLLILQNSQKTMGLTAGGVAALDFTSLMTIFKSVYSAYTTLRPMINKRN</sequence>
<evidence type="ECO:0000256" key="3">
    <source>
        <dbReference type="ARBA" id="ARBA00022606"/>
    </source>
</evidence>
<proteinExistence type="inferred from homology"/>
<protein>
    <recommendedName>
        <fullName evidence="10">Odorant receptor</fullName>
    </recommendedName>
</protein>
<feature type="transmembrane region" description="Helical" evidence="10">
    <location>
        <begin position="143"/>
        <end position="163"/>
    </location>
</feature>
<evidence type="ECO:0000256" key="4">
    <source>
        <dbReference type="ARBA" id="ARBA00022692"/>
    </source>
</evidence>
<keyword evidence="9 10" id="KW-0807">Transducer</keyword>
<dbReference type="PANTHER" id="PTHR21137">
    <property type="entry name" value="ODORANT RECEPTOR"/>
    <property type="match status" value="1"/>
</dbReference>
<dbReference type="GO" id="GO:0004984">
    <property type="term" value="F:olfactory receptor activity"/>
    <property type="evidence" value="ECO:0007669"/>
    <property type="project" value="InterPro"/>
</dbReference>
<comment type="caution">
    <text evidence="10">Lacks conserved residue(s) required for the propagation of feature annotation.</text>
</comment>
<name>A0A6J2KJQ3_BOMMA</name>
<dbReference type="GO" id="GO:0005549">
    <property type="term" value="F:odorant binding"/>
    <property type="evidence" value="ECO:0007669"/>
    <property type="project" value="InterPro"/>
</dbReference>
<dbReference type="GO" id="GO:0007165">
    <property type="term" value="P:signal transduction"/>
    <property type="evidence" value="ECO:0007669"/>
    <property type="project" value="UniProtKB-KW"/>
</dbReference>
<dbReference type="InterPro" id="IPR004117">
    <property type="entry name" value="7tm6_olfct_rcpt"/>
</dbReference>
<keyword evidence="8 10" id="KW-0675">Receptor</keyword>
<comment type="subcellular location">
    <subcellularLocation>
        <location evidence="1 10">Cell membrane</location>
        <topology evidence="1 10">Multi-pass membrane protein</topology>
    </subcellularLocation>
</comment>
<evidence type="ECO:0000256" key="2">
    <source>
        <dbReference type="ARBA" id="ARBA00022475"/>
    </source>
</evidence>
<organism evidence="11 12">
    <name type="scientific">Bombyx mandarina</name>
    <name type="common">Wild silk moth</name>
    <name type="synonym">Wild silkworm</name>
    <dbReference type="NCBI Taxonomy" id="7092"/>
    <lineage>
        <taxon>Eukaryota</taxon>
        <taxon>Metazoa</taxon>
        <taxon>Ecdysozoa</taxon>
        <taxon>Arthropoda</taxon>
        <taxon>Hexapoda</taxon>
        <taxon>Insecta</taxon>
        <taxon>Pterygota</taxon>
        <taxon>Neoptera</taxon>
        <taxon>Endopterygota</taxon>
        <taxon>Lepidoptera</taxon>
        <taxon>Glossata</taxon>
        <taxon>Ditrysia</taxon>
        <taxon>Bombycoidea</taxon>
        <taxon>Bombycidae</taxon>
        <taxon>Bombycinae</taxon>
        <taxon>Bombyx</taxon>
    </lineage>
</organism>
<dbReference type="RefSeq" id="XP_028042320.1">
    <property type="nucleotide sequence ID" value="XM_028186519.1"/>
</dbReference>
<dbReference type="GO" id="GO:0005886">
    <property type="term" value="C:plasma membrane"/>
    <property type="evidence" value="ECO:0007669"/>
    <property type="project" value="UniProtKB-SubCell"/>
</dbReference>
<keyword evidence="3 10" id="KW-0716">Sensory transduction</keyword>
<accession>A0A6J2KJQ3</accession>
<evidence type="ECO:0000256" key="1">
    <source>
        <dbReference type="ARBA" id="ARBA00004651"/>
    </source>
</evidence>
<evidence type="ECO:0000313" key="13">
    <source>
        <dbReference type="RefSeq" id="XP_028042321.1"/>
    </source>
</evidence>
<feature type="transmembrane region" description="Helical" evidence="10">
    <location>
        <begin position="46"/>
        <end position="69"/>
    </location>
</feature>
<keyword evidence="7 10" id="KW-0472">Membrane</keyword>
<evidence type="ECO:0000256" key="7">
    <source>
        <dbReference type="ARBA" id="ARBA00023136"/>
    </source>
</evidence>
<gene>
    <name evidence="12 13" type="primary">LOC114252039</name>
</gene>
<evidence type="ECO:0000256" key="8">
    <source>
        <dbReference type="ARBA" id="ARBA00023170"/>
    </source>
</evidence>
<keyword evidence="6 10" id="KW-1133">Transmembrane helix</keyword>